<accession>A0A9W3G3H0</accession>
<feature type="region of interest" description="Disordered" evidence="1">
    <location>
        <begin position="103"/>
        <end position="124"/>
    </location>
</feature>
<name>A0A9W3G3H0_CAMBA</name>
<dbReference type="RefSeq" id="XP_045371348.1">
    <property type="nucleotide sequence ID" value="XM_045515392.1"/>
</dbReference>
<feature type="compositionally biased region" description="Basic and acidic residues" evidence="1">
    <location>
        <begin position="199"/>
        <end position="211"/>
    </location>
</feature>
<evidence type="ECO:0000256" key="1">
    <source>
        <dbReference type="SAM" id="MobiDB-lite"/>
    </source>
</evidence>
<feature type="region of interest" description="Disordered" evidence="1">
    <location>
        <begin position="193"/>
        <end position="216"/>
    </location>
</feature>
<reference evidence="2" key="1">
    <citation type="submission" date="2025-08" db="UniProtKB">
        <authorList>
            <consortium name="RefSeq"/>
        </authorList>
    </citation>
    <scope>IDENTIFICATION</scope>
    <source>
        <tissue evidence="2">Blood</tissue>
    </source>
</reference>
<protein>
    <submittedName>
        <fullName evidence="2">Uncharacterized protein LOC123616345</fullName>
    </submittedName>
</protein>
<dbReference type="AlphaFoldDB" id="A0A9W3G3H0"/>
<gene>
    <name evidence="2" type="primary">LOC123616345</name>
</gene>
<organism evidence="2">
    <name type="scientific">Camelus bactrianus</name>
    <name type="common">Bactrian camel</name>
    <dbReference type="NCBI Taxonomy" id="9837"/>
    <lineage>
        <taxon>Eukaryota</taxon>
        <taxon>Metazoa</taxon>
        <taxon>Chordata</taxon>
        <taxon>Craniata</taxon>
        <taxon>Vertebrata</taxon>
        <taxon>Euteleostomi</taxon>
        <taxon>Mammalia</taxon>
        <taxon>Eutheria</taxon>
        <taxon>Laurasiatheria</taxon>
        <taxon>Artiodactyla</taxon>
        <taxon>Tylopoda</taxon>
        <taxon>Camelidae</taxon>
        <taxon>Camelus</taxon>
    </lineage>
</organism>
<sequence length="244" mass="26564">MQAKEIKHLLLLNPAVWDVGTTTPAQPAGARRAIFTESQGAVAAPELGAGWLLGQQLLQWPFLWYEWIKDNQKGLAPTPEAEATLPRAGLAQLASWAQLGALQPPAQPPRASPLRGGCGQRGPQFSQAPSCRDLIMEDHSFCGRQLLSLPLSLQSLALGEVSCYVLSRPMEGPSSKRHKPPVNSHLLRMLPGGQKRYHRSDSGRLEGRREGSSSMKQAKGMLLPAWGCFQGECRPSQVPWAPIP</sequence>
<proteinExistence type="predicted"/>
<evidence type="ECO:0000313" key="2">
    <source>
        <dbReference type="RefSeq" id="XP_045371348.1"/>
    </source>
</evidence>